<keyword evidence="1" id="KW-0472">Membrane</keyword>
<reference evidence="2 3" key="1">
    <citation type="submission" date="2016-10" db="EMBL/GenBank/DDBJ databases">
        <authorList>
            <person name="de Groot N.N."/>
        </authorList>
    </citation>
    <scope>NUCLEOTIDE SEQUENCE [LARGE SCALE GENOMIC DNA]</scope>
    <source>
        <strain evidence="2 3">L14</strain>
    </source>
</reference>
<dbReference type="Proteomes" id="UP000183843">
    <property type="component" value="Unassembled WGS sequence"/>
</dbReference>
<protein>
    <submittedName>
        <fullName evidence="2">Uncharacterized protein</fullName>
    </submittedName>
</protein>
<proteinExistence type="predicted"/>
<gene>
    <name evidence="2" type="ORF">SAMN05216587_101336</name>
</gene>
<keyword evidence="1" id="KW-1133">Transmembrane helix</keyword>
<accession>A0A1I0V786</accession>
<name>A0A1I0V786_SELRU</name>
<feature type="transmembrane region" description="Helical" evidence="1">
    <location>
        <begin position="65"/>
        <end position="95"/>
    </location>
</feature>
<evidence type="ECO:0000313" key="2">
    <source>
        <dbReference type="EMBL" id="SFA72138.1"/>
    </source>
</evidence>
<sequence>MGIIEFYNVKATAVNVKMNVAFFKVRSYSLPYLNLWVQFFYRTPCSVANSFAVGMRRNKQYYRLIWNYMVFYFSSLKPAVIVSCCILDGGVLVIYEIDKSVSYNHY</sequence>
<dbReference type="AlphaFoldDB" id="A0A1I0V786"/>
<keyword evidence="1" id="KW-0812">Transmembrane</keyword>
<organism evidence="2 3">
    <name type="scientific">Selenomonas ruminantium</name>
    <dbReference type="NCBI Taxonomy" id="971"/>
    <lineage>
        <taxon>Bacteria</taxon>
        <taxon>Bacillati</taxon>
        <taxon>Bacillota</taxon>
        <taxon>Negativicutes</taxon>
        <taxon>Selenomonadales</taxon>
        <taxon>Selenomonadaceae</taxon>
        <taxon>Selenomonas</taxon>
    </lineage>
</organism>
<dbReference type="EMBL" id="FOJX01000001">
    <property type="protein sequence ID" value="SFA72138.1"/>
    <property type="molecule type" value="Genomic_DNA"/>
</dbReference>
<evidence type="ECO:0000256" key="1">
    <source>
        <dbReference type="SAM" id="Phobius"/>
    </source>
</evidence>
<evidence type="ECO:0000313" key="3">
    <source>
        <dbReference type="Proteomes" id="UP000183843"/>
    </source>
</evidence>